<keyword evidence="1" id="KW-1133">Transmembrane helix</keyword>
<proteinExistence type="predicted"/>
<dbReference type="EMBL" id="PUIQ01000182">
    <property type="protein sequence ID" value="PQP04625.1"/>
    <property type="molecule type" value="Genomic_DNA"/>
</dbReference>
<evidence type="ECO:0000313" key="2">
    <source>
        <dbReference type="EMBL" id="PQP04625.1"/>
    </source>
</evidence>
<organism evidence="2 3">
    <name type="scientific">Burkholderia cepacia</name>
    <name type="common">Pseudomonas cepacia</name>
    <dbReference type="NCBI Taxonomy" id="292"/>
    <lineage>
        <taxon>Bacteria</taxon>
        <taxon>Pseudomonadati</taxon>
        <taxon>Pseudomonadota</taxon>
        <taxon>Betaproteobacteria</taxon>
        <taxon>Burkholderiales</taxon>
        <taxon>Burkholderiaceae</taxon>
        <taxon>Burkholderia</taxon>
        <taxon>Burkholderia cepacia complex</taxon>
    </lineage>
</organism>
<protein>
    <submittedName>
        <fullName evidence="2">Uncharacterized protein</fullName>
    </submittedName>
</protein>
<gene>
    <name evidence="2" type="ORF">C5615_38875</name>
</gene>
<feature type="transmembrane region" description="Helical" evidence="1">
    <location>
        <begin position="136"/>
        <end position="158"/>
    </location>
</feature>
<dbReference type="Proteomes" id="UP000238206">
    <property type="component" value="Unassembled WGS sequence"/>
</dbReference>
<accession>A0A2S8HQG0</accession>
<comment type="caution">
    <text evidence="2">The sequence shown here is derived from an EMBL/GenBank/DDBJ whole genome shotgun (WGS) entry which is preliminary data.</text>
</comment>
<reference evidence="2 3" key="1">
    <citation type="submission" date="2018-02" db="EMBL/GenBank/DDBJ databases">
        <title>Draft genome sequencing of Burkholderia cepacia Y14-15.</title>
        <authorList>
            <person name="Zheng B.-X."/>
        </authorList>
    </citation>
    <scope>NUCLEOTIDE SEQUENCE [LARGE SCALE GENOMIC DNA]</scope>
    <source>
        <strain evidence="2 3">Y14-15</strain>
    </source>
</reference>
<dbReference type="AlphaFoldDB" id="A0A2S8HQG0"/>
<keyword evidence="1" id="KW-0472">Membrane</keyword>
<evidence type="ECO:0000313" key="3">
    <source>
        <dbReference type="Proteomes" id="UP000238206"/>
    </source>
</evidence>
<dbReference type="RefSeq" id="WP_105394042.1">
    <property type="nucleotide sequence ID" value="NZ_PUIQ01000182.1"/>
</dbReference>
<feature type="transmembrane region" description="Helical" evidence="1">
    <location>
        <begin position="74"/>
        <end position="100"/>
    </location>
</feature>
<feature type="transmembrane region" description="Helical" evidence="1">
    <location>
        <begin position="170"/>
        <end position="194"/>
    </location>
</feature>
<feature type="transmembrane region" description="Helical" evidence="1">
    <location>
        <begin position="112"/>
        <end position="130"/>
    </location>
</feature>
<name>A0A2S8HQG0_BURCE</name>
<sequence length="207" mass="23249">MKYLIIVFLLAIAYPYWGDRLRILSSSHRLLILRKLGFDHFDFPRWHSMLAVISASLSPVYVAVIRHLEFKGLAWIPPATAVCSMLLFYPVYIAVLRWWMRRGERYDGRGSLFNLLISSQLVLTAFYIAADATFGLFPVFYSIPYSLYAILVTGNALSGAIPKATLGYSIAGVVIATILSTLVVFNFQILMLVAEYFALLQPVVAPS</sequence>
<evidence type="ECO:0000256" key="1">
    <source>
        <dbReference type="SAM" id="Phobius"/>
    </source>
</evidence>
<feature type="transmembrane region" description="Helical" evidence="1">
    <location>
        <begin position="46"/>
        <end position="68"/>
    </location>
</feature>
<keyword evidence="1" id="KW-0812">Transmembrane</keyword>